<dbReference type="PROSITE" id="PS51173">
    <property type="entry name" value="CBM2"/>
    <property type="match status" value="1"/>
</dbReference>
<keyword evidence="7 10" id="KW-0624">Polysaccharide degradation</keyword>
<comment type="similarity">
    <text evidence="10">Belongs to the glycosyl hydrolase family 6.</text>
</comment>
<gene>
    <name evidence="13" type="ORF">BJ998_007647</name>
</gene>
<dbReference type="InterPro" id="IPR008965">
    <property type="entry name" value="CBM2/CBM3_carb-bd_dom_sf"/>
</dbReference>
<reference evidence="13 14" key="1">
    <citation type="submission" date="2020-08" db="EMBL/GenBank/DDBJ databases">
        <title>Sequencing the genomes of 1000 actinobacteria strains.</title>
        <authorList>
            <person name="Klenk H.-P."/>
        </authorList>
    </citation>
    <scope>NUCLEOTIDE SEQUENCE [LARGE SCALE GENOMIC DNA]</scope>
    <source>
        <strain evidence="13 14">DSM 43851</strain>
    </source>
</reference>
<dbReference type="EC" id="3.2.1.-" evidence="10"/>
<keyword evidence="4" id="KW-1015">Disulfide bond</keyword>
<comment type="caution">
    <text evidence="13">The sequence shown here is derived from an EMBL/GenBank/DDBJ whole genome shotgun (WGS) entry which is preliminary data.</text>
</comment>
<feature type="signal peptide" evidence="10">
    <location>
        <begin position="1"/>
        <end position="29"/>
    </location>
</feature>
<evidence type="ECO:0000256" key="11">
    <source>
        <dbReference type="SAM" id="MobiDB-lite"/>
    </source>
</evidence>
<keyword evidence="5 10" id="KW-0119">Carbohydrate metabolism</keyword>
<evidence type="ECO:0000259" key="12">
    <source>
        <dbReference type="PROSITE" id="PS51173"/>
    </source>
</evidence>
<evidence type="ECO:0000256" key="3">
    <source>
        <dbReference type="ARBA" id="ARBA00023001"/>
    </source>
</evidence>
<evidence type="ECO:0000256" key="1">
    <source>
        <dbReference type="ARBA" id="ARBA00022729"/>
    </source>
</evidence>
<proteinExistence type="inferred from homology"/>
<evidence type="ECO:0000256" key="4">
    <source>
        <dbReference type="ARBA" id="ARBA00023157"/>
    </source>
</evidence>
<evidence type="ECO:0000256" key="8">
    <source>
        <dbReference type="PROSITE-ProRule" id="PRU10056"/>
    </source>
</evidence>
<dbReference type="Pfam" id="PF00553">
    <property type="entry name" value="CBM_2"/>
    <property type="match status" value="1"/>
</dbReference>
<dbReference type="GO" id="GO:0004553">
    <property type="term" value="F:hydrolase activity, hydrolyzing O-glycosyl compounds"/>
    <property type="evidence" value="ECO:0007669"/>
    <property type="project" value="InterPro"/>
</dbReference>
<dbReference type="InterPro" id="IPR001919">
    <property type="entry name" value="CBD2"/>
</dbReference>
<dbReference type="GO" id="GO:0030245">
    <property type="term" value="P:cellulose catabolic process"/>
    <property type="evidence" value="ECO:0007669"/>
    <property type="project" value="UniProtKB-KW"/>
</dbReference>
<dbReference type="SUPFAM" id="SSF49313">
    <property type="entry name" value="Cadherin-like"/>
    <property type="match status" value="1"/>
</dbReference>
<keyword evidence="1 10" id="KW-0732">Signal</keyword>
<dbReference type="GO" id="GO:0030247">
    <property type="term" value="F:polysaccharide binding"/>
    <property type="evidence" value="ECO:0007669"/>
    <property type="project" value="UniProtKB-UniRule"/>
</dbReference>
<dbReference type="EMBL" id="JACHIR010000001">
    <property type="protein sequence ID" value="MBB5896451.1"/>
    <property type="molecule type" value="Genomic_DNA"/>
</dbReference>
<dbReference type="Gene3D" id="2.60.40.290">
    <property type="match status" value="1"/>
</dbReference>
<dbReference type="InterPro" id="IPR001524">
    <property type="entry name" value="Glyco_hydro_6_CS"/>
</dbReference>
<dbReference type="Proteomes" id="UP000585638">
    <property type="component" value="Unassembled WGS sequence"/>
</dbReference>
<dbReference type="GO" id="GO:0005509">
    <property type="term" value="F:calcium ion binding"/>
    <property type="evidence" value="ECO:0007669"/>
    <property type="project" value="InterPro"/>
</dbReference>
<dbReference type="Pfam" id="PF01341">
    <property type="entry name" value="Glyco_hydro_6"/>
    <property type="match status" value="1"/>
</dbReference>
<dbReference type="InterPro" id="IPR036434">
    <property type="entry name" value="Beta_cellobiohydrolase_sf"/>
</dbReference>
<dbReference type="AlphaFoldDB" id="A0A7W9NLG7"/>
<dbReference type="SUPFAM" id="SSF51989">
    <property type="entry name" value="Glycosyl hydrolases family 6, cellulases"/>
    <property type="match status" value="1"/>
</dbReference>
<feature type="chain" id="PRO_5039756083" description="Glucanase" evidence="10">
    <location>
        <begin position="30"/>
        <end position="661"/>
    </location>
</feature>
<dbReference type="InterPro" id="IPR012291">
    <property type="entry name" value="CBM2_carb-bd_dom_sf"/>
</dbReference>
<evidence type="ECO:0000256" key="9">
    <source>
        <dbReference type="PROSITE-ProRule" id="PRU10057"/>
    </source>
</evidence>
<keyword evidence="14" id="KW-1185">Reference proteome</keyword>
<feature type="domain" description="CBM2" evidence="12">
    <location>
        <begin position="557"/>
        <end position="661"/>
    </location>
</feature>
<dbReference type="InterPro" id="IPR016288">
    <property type="entry name" value="Beta_cellobiohydrolase"/>
</dbReference>
<dbReference type="PRINTS" id="PR00733">
    <property type="entry name" value="GLHYDRLASE6"/>
</dbReference>
<feature type="active site" evidence="8">
    <location>
        <position position="130"/>
    </location>
</feature>
<keyword evidence="3 10" id="KW-0136">Cellulose degradation</keyword>
<dbReference type="PROSITE" id="PS00655">
    <property type="entry name" value="GLYCOSYL_HYDROL_F6_1"/>
    <property type="match status" value="1"/>
</dbReference>
<dbReference type="InterPro" id="IPR015919">
    <property type="entry name" value="Cadherin-like_sf"/>
</dbReference>
<name>A0A7W9NLG7_9PSEU</name>
<evidence type="ECO:0000313" key="14">
    <source>
        <dbReference type="Proteomes" id="UP000585638"/>
    </source>
</evidence>
<evidence type="ECO:0000256" key="10">
    <source>
        <dbReference type="RuleBase" id="RU361186"/>
    </source>
</evidence>
<dbReference type="RefSeq" id="WP_312890517.1">
    <property type="nucleotide sequence ID" value="NZ_BAAAWY010000016.1"/>
</dbReference>
<organism evidence="13 14">
    <name type="scientific">Kutzneria kofuensis</name>
    <dbReference type="NCBI Taxonomy" id="103725"/>
    <lineage>
        <taxon>Bacteria</taxon>
        <taxon>Bacillati</taxon>
        <taxon>Actinomycetota</taxon>
        <taxon>Actinomycetes</taxon>
        <taxon>Pseudonocardiales</taxon>
        <taxon>Pseudonocardiaceae</taxon>
        <taxon>Kutzneria</taxon>
    </lineage>
</organism>
<dbReference type="Gene3D" id="2.60.40.10">
    <property type="entry name" value="Immunoglobulins"/>
    <property type="match status" value="1"/>
</dbReference>
<evidence type="ECO:0000256" key="6">
    <source>
        <dbReference type="ARBA" id="ARBA00023295"/>
    </source>
</evidence>
<feature type="region of interest" description="Disordered" evidence="11">
    <location>
        <begin position="400"/>
        <end position="435"/>
    </location>
</feature>
<sequence length="661" mass="67812">MSRTIQALRAGAVSLAVAASVLSPLTVTAAHAAAHVTNPFVGATQYASPDYAAEVNAQAAADQGTNPTLAAAEAKVANFPTGVWMDKIAAISGDSVHHGLQWHLDQALAQQQGSTPITVEVVIYDLPGRDCAALASNGELPATSAGLATYESQYIDPIATILSNSKYANERIVAIIEPDSLPNAVTNASKPTCAAATPYYEAGVEYALNKLHAIPNVYNYVDIAHSAWLGWSSNMPPAAQEFAKVAKATTAGVASVDGFISDTANYTPTTEPFLPNSTMSVGGQPLDSAKFYQWNPYFDEKTYDEAMYSQLVAQGFPSTIGILIDTSRNGWGGPNRPTSLNSSPTTPDAYVAANKIDQRSFRGDWCNQNGAGLGSAPTVQPYGAADPIIGFVWIKPPGESDGDYPTASHSHGDPHCDPSGTNSDGNGGTYPTGSIPGYDVPAGQWFGAQFQQLVTNAYPALISGGGGSGSVTVTSPGNQTSTVNTAVSLQITATDTAGGTLSYSATGLPTGLSISSTTGLISGTPTTAGTSTVTVTARDTSNATGSASFTWTVKPSGGGGGGGCSATYAIGSSWDTGFTANVTVTNTGSAAVQSWKVTWTWSGNQQITNAWNATESHSGQNETVSNAAYNGALAPGANTTFGFQASYSGTNTNPTLTCTAS</sequence>
<protein>
    <recommendedName>
        <fullName evidence="10">Glucanase</fullName>
        <ecNumber evidence="10">3.2.1.-</ecNumber>
    </recommendedName>
</protein>
<evidence type="ECO:0000256" key="2">
    <source>
        <dbReference type="ARBA" id="ARBA00022801"/>
    </source>
</evidence>
<dbReference type="InterPro" id="IPR006644">
    <property type="entry name" value="Cadg"/>
</dbReference>
<feature type="active site" description="Proton donor" evidence="9">
    <location>
        <position position="179"/>
    </location>
</feature>
<evidence type="ECO:0000256" key="5">
    <source>
        <dbReference type="ARBA" id="ARBA00023277"/>
    </source>
</evidence>
<dbReference type="InterPro" id="IPR013783">
    <property type="entry name" value="Ig-like_fold"/>
</dbReference>
<dbReference type="SUPFAM" id="SSF49384">
    <property type="entry name" value="Carbohydrate-binding domain"/>
    <property type="match status" value="1"/>
</dbReference>
<dbReference type="Gene3D" id="3.20.20.40">
    <property type="entry name" value="1, 4-beta cellobiohydrolase"/>
    <property type="match status" value="1"/>
</dbReference>
<dbReference type="SMART" id="SM00736">
    <property type="entry name" value="CADG"/>
    <property type="match status" value="1"/>
</dbReference>
<accession>A0A7W9NLG7</accession>
<dbReference type="SMART" id="SM00637">
    <property type="entry name" value="CBD_II"/>
    <property type="match status" value="1"/>
</dbReference>
<dbReference type="PANTHER" id="PTHR34876:SF4">
    <property type="entry name" value="1,4-BETA-D-GLUCAN CELLOBIOHYDROLASE C-RELATED"/>
    <property type="match status" value="1"/>
</dbReference>
<dbReference type="GO" id="GO:0016020">
    <property type="term" value="C:membrane"/>
    <property type="evidence" value="ECO:0007669"/>
    <property type="project" value="InterPro"/>
</dbReference>
<keyword evidence="6 10" id="KW-0326">Glycosidase</keyword>
<keyword evidence="2 10" id="KW-0378">Hydrolase</keyword>
<dbReference type="Pfam" id="PF05345">
    <property type="entry name" value="He_PIG"/>
    <property type="match status" value="1"/>
</dbReference>
<dbReference type="PROSITE" id="PS00656">
    <property type="entry name" value="GLYCOSYL_HYDROL_F6_2"/>
    <property type="match status" value="1"/>
</dbReference>
<evidence type="ECO:0000313" key="13">
    <source>
        <dbReference type="EMBL" id="MBB5896451.1"/>
    </source>
</evidence>
<evidence type="ECO:0000256" key="7">
    <source>
        <dbReference type="ARBA" id="ARBA00023326"/>
    </source>
</evidence>
<dbReference type="PANTHER" id="PTHR34876">
    <property type="match status" value="1"/>
</dbReference>